<dbReference type="CDD" id="cd00077">
    <property type="entry name" value="HDc"/>
    <property type="match status" value="1"/>
</dbReference>
<dbReference type="Pfam" id="PF01966">
    <property type="entry name" value="HD"/>
    <property type="match status" value="1"/>
</dbReference>
<reference evidence="2 3" key="1">
    <citation type="journal article" date="2016" name="Nat. Commun.">
        <title>Thousands of microbial genomes shed light on interconnected biogeochemical processes in an aquifer system.</title>
        <authorList>
            <person name="Anantharaman K."/>
            <person name="Brown C.T."/>
            <person name="Hug L.A."/>
            <person name="Sharon I."/>
            <person name="Castelle C.J."/>
            <person name="Probst A.J."/>
            <person name="Thomas B.C."/>
            <person name="Singh A."/>
            <person name="Wilkins M.J."/>
            <person name="Karaoz U."/>
            <person name="Brodie E.L."/>
            <person name="Williams K.H."/>
            <person name="Hubbard S.S."/>
            <person name="Banfield J.F."/>
        </authorList>
    </citation>
    <scope>NUCLEOTIDE SEQUENCE [LARGE SCALE GENOMIC DNA]</scope>
</reference>
<dbReference type="Proteomes" id="UP000178659">
    <property type="component" value="Unassembled WGS sequence"/>
</dbReference>
<comment type="caution">
    <text evidence="2">The sequence shown here is derived from an EMBL/GenBank/DDBJ whole genome shotgun (WGS) entry which is preliminary data.</text>
</comment>
<accession>A0A1G1VFB2</accession>
<dbReference type="InterPro" id="IPR006675">
    <property type="entry name" value="HDIG_dom"/>
</dbReference>
<dbReference type="PANTHER" id="PTHR38659">
    <property type="entry name" value="METAL-DEPENDENT PHOSPHOHYDROLASE"/>
    <property type="match status" value="1"/>
</dbReference>
<dbReference type="AlphaFoldDB" id="A0A1G1VFB2"/>
<dbReference type="InterPro" id="IPR006674">
    <property type="entry name" value="HD_domain"/>
</dbReference>
<organism evidence="2 3">
    <name type="scientific">Candidatus Blackburnbacteria bacterium RIFCSPLOWO2_01_FULL_40_20</name>
    <dbReference type="NCBI Taxonomy" id="1797519"/>
    <lineage>
        <taxon>Bacteria</taxon>
        <taxon>Candidatus Blackburniibacteriota</taxon>
    </lineage>
</organism>
<name>A0A1G1VFB2_9BACT</name>
<dbReference type="NCBIfam" id="TIGR00277">
    <property type="entry name" value="HDIG"/>
    <property type="match status" value="1"/>
</dbReference>
<gene>
    <name evidence="2" type="ORF">A3A77_03740</name>
</gene>
<evidence type="ECO:0000313" key="2">
    <source>
        <dbReference type="EMBL" id="OGY14059.1"/>
    </source>
</evidence>
<protein>
    <recommendedName>
        <fullName evidence="1">HD domain-containing protein</fullName>
    </recommendedName>
</protein>
<evidence type="ECO:0000259" key="1">
    <source>
        <dbReference type="Pfam" id="PF01966"/>
    </source>
</evidence>
<dbReference type="PANTHER" id="PTHR38659:SF1">
    <property type="entry name" value="METAL DEPENDENT PHOSPHOHYDROLASE"/>
    <property type="match status" value="1"/>
</dbReference>
<evidence type="ECO:0000313" key="3">
    <source>
        <dbReference type="Proteomes" id="UP000178659"/>
    </source>
</evidence>
<dbReference type="SUPFAM" id="SSF109604">
    <property type="entry name" value="HD-domain/PDEase-like"/>
    <property type="match status" value="1"/>
</dbReference>
<sequence>MTRDEALKLLHEHMQSPNLRKHCYATEAVMRALAKRLGGDPETWGIAGLVHDADYEEFKDKPQEHTKMAAKWLQEAGVSEEIINAILAHGWGYIEGNPEPKTKMEWALYCCDELTGFIVAVALVRPDPPSPLASEGQGKSKLQMVTVKAVMKKWGEKSFAAGVTRGQIEECDTRLGIPLPEFIAVALGAMQERSDDLGL</sequence>
<dbReference type="EMBL" id="MHCC01000003">
    <property type="protein sequence ID" value="OGY14059.1"/>
    <property type="molecule type" value="Genomic_DNA"/>
</dbReference>
<feature type="domain" description="HD" evidence="1">
    <location>
        <begin position="21"/>
        <end position="90"/>
    </location>
</feature>
<dbReference type="InterPro" id="IPR003607">
    <property type="entry name" value="HD/PDEase_dom"/>
</dbReference>
<dbReference type="Gene3D" id="1.10.3210.10">
    <property type="entry name" value="Hypothetical protein af1432"/>
    <property type="match status" value="1"/>
</dbReference>
<proteinExistence type="predicted"/>